<dbReference type="PANTHER" id="PTHR10799">
    <property type="entry name" value="SNF2/RAD54 HELICASE FAMILY"/>
    <property type="match status" value="1"/>
</dbReference>
<dbReference type="EMBL" id="VRLW01000001">
    <property type="protein sequence ID" value="KAA1260550.1"/>
    <property type="molecule type" value="Genomic_DNA"/>
</dbReference>
<evidence type="ECO:0000256" key="1">
    <source>
        <dbReference type="ARBA" id="ARBA00022801"/>
    </source>
</evidence>
<dbReference type="GO" id="GO:0005524">
    <property type="term" value="F:ATP binding"/>
    <property type="evidence" value="ECO:0007669"/>
    <property type="project" value="InterPro"/>
</dbReference>
<protein>
    <submittedName>
        <fullName evidence="5">ATP-dependent helicase HepA</fullName>
    </submittedName>
</protein>
<dbReference type="InterPro" id="IPR038718">
    <property type="entry name" value="SNF2-like_sf"/>
</dbReference>
<dbReference type="GO" id="GO:0016787">
    <property type="term" value="F:hydrolase activity"/>
    <property type="evidence" value="ECO:0007669"/>
    <property type="project" value="UniProtKB-KW"/>
</dbReference>
<feature type="domain" description="Helicase C-terminal" evidence="4">
    <location>
        <begin position="1236"/>
        <end position="1397"/>
    </location>
</feature>
<dbReference type="FunFam" id="3.40.50.10810:FF:000031">
    <property type="entry name" value="Helicase, SNF2/RAD54 family"/>
    <property type="match status" value="1"/>
</dbReference>
<dbReference type="Proteomes" id="UP000322699">
    <property type="component" value="Unassembled WGS sequence"/>
</dbReference>
<dbReference type="SMART" id="SM00490">
    <property type="entry name" value="HELICc"/>
    <property type="match status" value="1"/>
</dbReference>
<keyword evidence="5" id="KW-0067">ATP-binding</keyword>
<dbReference type="CDD" id="cd18012">
    <property type="entry name" value="DEXQc_arch_SWI2_SNF2"/>
    <property type="match status" value="1"/>
</dbReference>
<dbReference type="Gene3D" id="3.40.50.10810">
    <property type="entry name" value="Tandem AAA-ATPase domain"/>
    <property type="match status" value="1"/>
</dbReference>
<dbReference type="GO" id="GO:0004386">
    <property type="term" value="F:helicase activity"/>
    <property type="evidence" value="ECO:0007669"/>
    <property type="project" value="UniProtKB-KW"/>
</dbReference>
<dbReference type="InterPro" id="IPR014001">
    <property type="entry name" value="Helicase_ATP-bd"/>
</dbReference>
<dbReference type="SUPFAM" id="SSF52540">
    <property type="entry name" value="P-loop containing nucleoside triphosphate hydrolases"/>
    <property type="match status" value="2"/>
</dbReference>
<keyword evidence="1" id="KW-0378">Hydrolase</keyword>
<dbReference type="PROSITE" id="PS51194">
    <property type="entry name" value="HELICASE_CTER"/>
    <property type="match status" value="1"/>
</dbReference>
<feature type="coiled-coil region" evidence="2">
    <location>
        <begin position="747"/>
        <end position="774"/>
    </location>
</feature>
<evidence type="ECO:0000259" key="3">
    <source>
        <dbReference type="PROSITE" id="PS51192"/>
    </source>
</evidence>
<evidence type="ECO:0000313" key="6">
    <source>
        <dbReference type="Proteomes" id="UP000322699"/>
    </source>
</evidence>
<dbReference type="InterPro" id="IPR000330">
    <property type="entry name" value="SNF2_N"/>
</dbReference>
<proteinExistence type="predicted"/>
<dbReference type="CDD" id="cd18793">
    <property type="entry name" value="SF2_C_SNF"/>
    <property type="match status" value="1"/>
</dbReference>
<dbReference type="Pfam" id="PF00176">
    <property type="entry name" value="SNF2-rel_dom"/>
    <property type="match status" value="1"/>
</dbReference>
<keyword evidence="2" id="KW-0175">Coiled coil</keyword>
<accession>A0A5B1CLY2</accession>
<dbReference type="SMART" id="SM00487">
    <property type="entry name" value="DEXDc"/>
    <property type="match status" value="1"/>
</dbReference>
<dbReference type="FunFam" id="3.40.50.300:FF:000533">
    <property type="entry name" value="Helicase, Snf2 family"/>
    <property type="match status" value="1"/>
</dbReference>
<evidence type="ECO:0000256" key="2">
    <source>
        <dbReference type="SAM" id="Coils"/>
    </source>
</evidence>
<sequence length="1401" mass="155487">MSFASTKKKLESLDSLEYLTCQILAIAWDSVDLSDLTKMVRRSFPCLAAIGRPEPEKVTQAIVTPLLHRLRKIGYVEFESSRKFQIPLPLADAILRSTIHDGTFPMMVDIVQRFAALNRSDFYSRKPDGWHRNQRIAFYQGDVKSFQERDTSDAEKIRTLRLLQPFDEVVYEGLPAEIQDTFWRHYGPLLLHTGNGCPKMIEHAEAWLKRSSVEDEVAISVGTDIVFAAGRLSSLQPIAKVLKKQRPELLGLVSILCGDTDQALKDFATAMPDASLEKKSSLTACQTLAGVFYPLLLLQQSDPKATYTARKIIQQRVKRSASDLQQGCEALLSGCDYLNDPGLAGKIQTTWTDHPSSPLATLISGYVRELCLGTDQPTRELQSLDDVGKLYLSSGLNWMAAEAMVLAGGPGLKKPRLKKTGSKEPGSKKPINAAAKKLYADTGTSPLAGQFEATPIWKTQLGALQTFAASLQPATTPAKADGKAAPQESNRMAWLVNIDANRSYLKCRPVHQSFGKKGWTKGRPVALERIYDPSRLADFDFLKPYDRTICSALRCDTSRDHYGYTEYHYYFETALLVEALVDHPCLFTDDDARSPIEIEKGQARLVVEQSPDGGATISLSPQPRDRENKLLVQRESSSKFSIVQFSDAQLKLASMLSSGLTVPDSAVDQLLDVVRPLAPIAPLHSEIEVAADGAEQVVADNAIHAHLTPYEQGLQVAFFTRPFGDCGGFFVPGQGSRTVVTRIDGQMRSTRRDLEQESAALQALQNDCEFLVDQASAETIDLPTAAESLEALLDLESLVEQSRLTLHWPKGQTFRIAGSADESNWNIKIEGGQDWFAASGSLNVDDKLAIEMMDLLEMASAATSRFVQLSDGRFVALTEHFRKRLDAMAQYTDPGQGQVRFPSIRTTAIAELTANAELTADRQWKDQIKRIESADRVRPKLPKTLNADLRDYQVDGFKWMTRLAHLGAGACLADDMGLGKTLQALAVLLNRGKSGPALVVAPTSVASNWISEIARFAPSLNPILFSEADRETVIASLGKRDLLICSYGLMVNEAEKLQSRQWSTLLLDEAQAIKNVDTKRSEAAMGLQADFRVVLTGTPMENHLGELWNLFQFINPGLLGSSASFQDRFAIPIERDHRRDVQRQLKQLIAPFILRRTKSQVLDELPPRTEITVPIELGENEAAMYEAIRKKALQNLADSDDDRPLHLKILAELMRLRRFCCHPDLVDADAGLKAAKLDRFTETVTDLIEAGHKVLVFSQFVGHLHILRDRLDQQEISYQYLDGSTPAKKRKQSVDAFQNGDGDVFLISLKAGGVGLNLTAADYVIHMDPWWNPAVEDQASDRAHRMGQQRPVTVYRFITSGTVEERILKLHESKRDLADSLLEGTESSAKLSTKELMKLIQ</sequence>
<organism evidence="5 6">
    <name type="scientific">Rubripirellula obstinata</name>
    <dbReference type="NCBI Taxonomy" id="406547"/>
    <lineage>
        <taxon>Bacteria</taxon>
        <taxon>Pseudomonadati</taxon>
        <taxon>Planctomycetota</taxon>
        <taxon>Planctomycetia</taxon>
        <taxon>Pirellulales</taxon>
        <taxon>Pirellulaceae</taxon>
        <taxon>Rubripirellula</taxon>
    </lineage>
</organism>
<dbReference type="PROSITE" id="PS51192">
    <property type="entry name" value="HELICASE_ATP_BIND_1"/>
    <property type="match status" value="1"/>
</dbReference>
<dbReference type="RefSeq" id="WP_068265434.1">
    <property type="nucleotide sequence ID" value="NZ_LWSK01000087.1"/>
</dbReference>
<name>A0A5B1CLY2_9BACT</name>
<gene>
    <name evidence="5" type="ORF">LF1_30900</name>
</gene>
<dbReference type="InterPro" id="IPR049730">
    <property type="entry name" value="SNF2/RAD54-like_C"/>
</dbReference>
<dbReference type="InterPro" id="IPR001650">
    <property type="entry name" value="Helicase_C-like"/>
</dbReference>
<dbReference type="InterPro" id="IPR027417">
    <property type="entry name" value="P-loop_NTPase"/>
</dbReference>
<comment type="caution">
    <text evidence="5">The sequence shown here is derived from an EMBL/GenBank/DDBJ whole genome shotgun (WGS) entry which is preliminary data.</text>
</comment>
<evidence type="ECO:0000313" key="5">
    <source>
        <dbReference type="EMBL" id="KAA1260550.1"/>
    </source>
</evidence>
<keyword evidence="5" id="KW-0547">Nucleotide-binding</keyword>
<evidence type="ECO:0000259" key="4">
    <source>
        <dbReference type="PROSITE" id="PS51194"/>
    </source>
</evidence>
<dbReference type="Pfam" id="PF00271">
    <property type="entry name" value="Helicase_C"/>
    <property type="match status" value="1"/>
</dbReference>
<keyword evidence="5" id="KW-0347">Helicase</keyword>
<reference evidence="5 6" key="1">
    <citation type="submission" date="2019-08" db="EMBL/GenBank/DDBJ databases">
        <title>Deep-cultivation of Planctomycetes and their phenomic and genomic characterization uncovers novel biology.</title>
        <authorList>
            <person name="Wiegand S."/>
            <person name="Jogler M."/>
            <person name="Boedeker C."/>
            <person name="Pinto D."/>
            <person name="Vollmers J."/>
            <person name="Rivas-Marin E."/>
            <person name="Kohn T."/>
            <person name="Peeters S.H."/>
            <person name="Heuer A."/>
            <person name="Rast P."/>
            <person name="Oberbeckmann S."/>
            <person name="Bunk B."/>
            <person name="Jeske O."/>
            <person name="Meyerdierks A."/>
            <person name="Storesund J.E."/>
            <person name="Kallscheuer N."/>
            <person name="Luecker S."/>
            <person name="Lage O.M."/>
            <person name="Pohl T."/>
            <person name="Merkel B.J."/>
            <person name="Hornburger P."/>
            <person name="Mueller R.-W."/>
            <person name="Bruemmer F."/>
            <person name="Labrenz M."/>
            <person name="Spormann A.M."/>
            <person name="Op Den Camp H."/>
            <person name="Overmann J."/>
            <person name="Amann R."/>
            <person name="Jetten M.S.M."/>
            <person name="Mascher T."/>
            <person name="Medema M.H."/>
            <person name="Devos D.P."/>
            <person name="Kaster A.-K."/>
            <person name="Ovreas L."/>
            <person name="Rohde M."/>
            <person name="Galperin M.Y."/>
            <person name="Jogler C."/>
        </authorList>
    </citation>
    <scope>NUCLEOTIDE SEQUENCE [LARGE SCALE GENOMIC DNA]</scope>
    <source>
        <strain evidence="5 6">LF1</strain>
    </source>
</reference>
<dbReference type="Gene3D" id="3.40.50.300">
    <property type="entry name" value="P-loop containing nucleotide triphosphate hydrolases"/>
    <property type="match status" value="1"/>
</dbReference>
<feature type="domain" description="Helicase ATP-binding" evidence="3">
    <location>
        <begin position="961"/>
        <end position="1117"/>
    </location>
</feature>
<keyword evidence="6" id="KW-1185">Reference proteome</keyword>